<evidence type="ECO:0000313" key="3">
    <source>
        <dbReference type="EMBL" id="KAJ6026432.1"/>
    </source>
</evidence>
<keyword evidence="2" id="KW-1133">Transmembrane helix</keyword>
<sequence length="100" mass="11293">MLTSEARPDSRPNPAWAGKNRFGGNDLLGNCVSITCYGTVLMLALMTWHFDASSSKASQDLIDFLRCPYNSEVKRILEGRYRSRMRETGSPNFDFLLVLN</sequence>
<reference evidence="3" key="1">
    <citation type="journal article" date="2023" name="IMA Fungus">
        <title>Comparative genomic study of the Penicillium genus elucidates a diverse pangenome and 15 lateral gene transfer events.</title>
        <authorList>
            <person name="Petersen C."/>
            <person name="Sorensen T."/>
            <person name="Nielsen M.R."/>
            <person name="Sondergaard T.E."/>
            <person name="Sorensen J.L."/>
            <person name="Fitzpatrick D.A."/>
            <person name="Frisvad J.C."/>
            <person name="Nielsen K.L."/>
        </authorList>
    </citation>
    <scope>NUCLEOTIDE SEQUENCE</scope>
    <source>
        <strain evidence="3">IBT 15450</strain>
    </source>
</reference>
<feature type="region of interest" description="Disordered" evidence="1">
    <location>
        <begin position="1"/>
        <end position="21"/>
    </location>
</feature>
<accession>A0AAD6I0A3</accession>
<dbReference type="EMBL" id="JAQJZL010000015">
    <property type="protein sequence ID" value="KAJ6026432.1"/>
    <property type="molecule type" value="Genomic_DNA"/>
</dbReference>
<gene>
    <name evidence="3" type="ORF">N7460_011249</name>
</gene>
<evidence type="ECO:0000256" key="1">
    <source>
        <dbReference type="SAM" id="MobiDB-lite"/>
    </source>
</evidence>
<evidence type="ECO:0000313" key="4">
    <source>
        <dbReference type="Proteomes" id="UP001219568"/>
    </source>
</evidence>
<name>A0AAD6I0A3_PENCN</name>
<dbReference type="AlphaFoldDB" id="A0AAD6I0A3"/>
<feature type="compositionally biased region" description="Basic and acidic residues" evidence="1">
    <location>
        <begin position="1"/>
        <end position="10"/>
    </location>
</feature>
<keyword evidence="2" id="KW-0472">Membrane</keyword>
<protein>
    <submittedName>
        <fullName evidence="3">Uncharacterized protein</fullName>
    </submittedName>
</protein>
<comment type="caution">
    <text evidence="3">The sequence shown here is derived from an EMBL/GenBank/DDBJ whole genome shotgun (WGS) entry which is preliminary data.</text>
</comment>
<proteinExistence type="predicted"/>
<organism evidence="3 4">
    <name type="scientific">Penicillium canescens</name>
    <dbReference type="NCBI Taxonomy" id="5083"/>
    <lineage>
        <taxon>Eukaryota</taxon>
        <taxon>Fungi</taxon>
        <taxon>Dikarya</taxon>
        <taxon>Ascomycota</taxon>
        <taxon>Pezizomycotina</taxon>
        <taxon>Eurotiomycetes</taxon>
        <taxon>Eurotiomycetidae</taxon>
        <taxon>Eurotiales</taxon>
        <taxon>Aspergillaceae</taxon>
        <taxon>Penicillium</taxon>
    </lineage>
</organism>
<evidence type="ECO:0000256" key="2">
    <source>
        <dbReference type="SAM" id="Phobius"/>
    </source>
</evidence>
<keyword evidence="2" id="KW-0812">Transmembrane</keyword>
<feature type="transmembrane region" description="Helical" evidence="2">
    <location>
        <begin position="27"/>
        <end position="48"/>
    </location>
</feature>
<reference evidence="3" key="2">
    <citation type="submission" date="2023-01" db="EMBL/GenBank/DDBJ databases">
        <authorList>
            <person name="Petersen C."/>
        </authorList>
    </citation>
    <scope>NUCLEOTIDE SEQUENCE</scope>
    <source>
        <strain evidence="3">IBT 15450</strain>
    </source>
</reference>
<dbReference type="Proteomes" id="UP001219568">
    <property type="component" value="Unassembled WGS sequence"/>
</dbReference>
<keyword evidence="4" id="KW-1185">Reference proteome</keyword>